<accession>A0ABT0YRK3</accession>
<dbReference type="PROSITE" id="PS50887">
    <property type="entry name" value="GGDEF"/>
    <property type="match status" value="1"/>
</dbReference>
<name>A0ABT0YRK3_9BURK</name>
<dbReference type="SUPFAM" id="SSF55073">
    <property type="entry name" value="Nucleotide cyclase"/>
    <property type="match status" value="1"/>
</dbReference>
<dbReference type="PANTHER" id="PTHR33121">
    <property type="entry name" value="CYCLIC DI-GMP PHOSPHODIESTERASE PDEF"/>
    <property type="match status" value="1"/>
</dbReference>
<reference evidence="3" key="1">
    <citation type="submission" date="2022-05" db="EMBL/GenBank/DDBJ databases">
        <title>Schlegelella sp. nov., isolated from mangrove soil.</title>
        <authorList>
            <person name="Liu Y."/>
            <person name="Ge X."/>
            <person name="Liu W."/>
        </authorList>
    </citation>
    <scope>NUCLEOTIDE SEQUENCE</scope>
    <source>
        <strain evidence="3">S2-27</strain>
    </source>
</reference>
<feature type="domain" description="GGDEF" evidence="2">
    <location>
        <begin position="295"/>
        <end position="428"/>
    </location>
</feature>
<dbReference type="RefSeq" id="WP_251779755.1">
    <property type="nucleotide sequence ID" value="NZ_JAMKFE010000011.1"/>
</dbReference>
<organism evidence="3 4">
    <name type="scientific">Caldimonas mangrovi</name>
    <dbReference type="NCBI Taxonomy" id="2944811"/>
    <lineage>
        <taxon>Bacteria</taxon>
        <taxon>Pseudomonadati</taxon>
        <taxon>Pseudomonadota</taxon>
        <taxon>Betaproteobacteria</taxon>
        <taxon>Burkholderiales</taxon>
        <taxon>Sphaerotilaceae</taxon>
        <taxon>Caldimonas</taxon>
    </lineage>
</organism>
<evidence type="ECO:0000259" key="1">
    <source>
        <dbReference type="PROSITE" id="PS50883"/>
    </source>
</evidence>
<keyword evidence="4" id="KW-1185">Reference proteome</keyword>
<dbReference type="InterPro" id="IPR035919">
    <property type="entry name" value="EAL_sf"/>
</dbReference>
<evidence type="ECO:0000313" key="3">
    <source>
        <dbReference type="EMBL" id="MCM5681268.1"/>
    </source>
</evidence>
<gene>
    <name evidence="3" type="ORF">M8A51_17205</name>
</gene>
<dbReference type="SMART" id="SM00052">
    <property type="entry name" value="EAL"/>
    <property type="match status" value="1"/>
</dbReference>
<dbReference type="InterPro" id="IPR000160">
    <property type="entry name" value="GGDEF_dom"/>
</dbReference>
<dbReference type="SMART" id="SM00267">
    <property type="entry name" value="GGDEF"/>
    <property type="match status" value="1"/>
</dbReference>
<dbReference type="CDD" id="cd01948">
    <property type="entry name" value="EAL"/>
    <property type="match status" value="1"/>
</dbReference>
<evidence type="ECO:0000313" key="4">
    <source>
        <dbReference type="Proteomes" id="UP001165541"/>
    </source>
</evidence>
<evidence type="ECO:0000259" key="2">
    <source>
        <dbReference type="PROSITE" id="PS50887"/>
    </source>
</evidence>
<dbReference type="InterPro" id="IPR043128">
    <property type="entry name" value="Rev_trsase/Diguanyl_cyclase"/>
</dbReference>
<dbReference type="PROSITE" id="PS50883">
    <property type="entry name" value="EAL"/>
    <property type="match status" value="1"/>
</dbReference>
<dbReference type="NCBIfam" id="TIGR00254">
    <property type="entry name" value="GGDEF"/>
    <property type="match status" value="1"/>
</dbReference>
<dbReference type="Pfam" id="PF00563">
    <property type="entry name" value="EAL"/>
    <property type="match status" value="1"/>
</dbReference>
<dbReference type="Gene3D" id="3.20.20.450">
    <property type="entry name" value="EAL domain"/>
    <property type="match status" value="1"/>
</dbReference>
<dbReference type="InterPro" id="IPR050706">
    <property type="entry name" value="Cyclic-di-GMP_PDE-like"/>
</dbReference>
<dbReference type="InterPro" id="IPR001633">
    <property type="entry name" value="EAL_dom"/>
</dbReference>
<proteinExistence type="predicted"/>
<dbReference type="CDD" id="cd01949">
    <property type="entry name" value="GGDEF"/>
    <property type="match status" value="1"/>
</dbReference>
<sequence>MLPRQAPFQNRTLNGEGAASGTFIAAKELTTPRICDPAAPQVRDGSAAHRSMGPNRASLLGVANAAPHSAFDRSIQPPLTLMHVGLLRSAAARPHVLERLWPLLVASLTAVVLFTCQHLYFELQSAREDAADDAASILALVHHVDEGHWPGATVVDVLREASAGFDRVMSATYCHSAHCLSESRGSAPDCESGRDWLSVCVTAADDKSTASLTVRYSLVEVYLEALRAIAFFVLVLLIAAATQATASRRLRARLSSAETDLRRAATLDALTHLLNRSAFEMAVRAVNDRASADARSWTLMYLDLDGFKDINDHHGHTVGDVVLKEVADRLRSAVPDSALLGRFGGDKFALALCASTDRPAIERQAQRLMEIVSRPIDLETGSVSMGLSIGVAESITAEQPFGEALRRADLALYEAKHAGRGRLRYFDQAMSRHASDRYELLDALKAAIERKQFFLEYQPQVDVDGQLRGVEALARWRHPTRGMIRPDLFIAAAEQSGWMGPLGLLLLELACTDLQACRGSGTCIPYVSVNISPKQLADPSFVSVLCNVVERHGLTSRDVELEVTEGSLMDAATSEDAVRRLAALGFRIAIDDFGTGYSSLSRLHRLPVHKLKIDRAFVGQLEGDRVGTSIVESILALADRLGLKTVAEGVETREQSLWLKEAGCTLIQGYYYARPMARERLIDWIQDRRFARGDDAPAPVWSETLPGEAMKR</sequence>
<dbReference type="PANTHER" id="PTHR33121:SF79">
    <property type="entry name" value="CYCLIC DI-GMP PHOSPHODIESTERASE PDED-RELATED"/>
    <property type="match status" value="1"/>
</dbReference>
<dbReference type="Pfam" id="PF00990">
    <property type="entry name" value="GGDEF"/>
    <property type="match status" value="1"/>
</dbReference>
<protein>
    <submittedName>
        <fullName evidence="3">EAL domain-containing protein</fullName>
    </submittedName>
</protein>
<dbReference type="InterPro" id="IPR029787">
    <property type="entry name" value="Nucleotide_cyclase"/>
</dbReference>
<comment type="caution">
    <text evidence="3">The sequence shown here is derived from an EMBL/GenBank/DDBJ whole genome shotgun (WGS) entry which is preliminary data.</text>
</comment>
<feature type="domain" description="EAL" evidence="1">
    <location>
        <begin position="437"/>
        <end position="689"/>
    </location>
</feature>
<dbReference type="Proteomes" id="UP001165541">
    <property type="component" value="Unassembled WGS sequence"/>
</dbReference>
<dbReference type="SUPFAM" id="SSF141868">
    <property type="entry name" value="EAL domain-like"/>
    <property type="match status" value="1"/>
</dbReference>
<dbReference type="Gene3D" id="3.30.70.270">
    <property type="match status" value="1"/>
</dbReference>
<dbReference type="EMBL" id="JAMKFE010000011">
    <property type="protein sequence ID" value="MCM5681268.1"/>
    <property type="molecule type" value="Genomic_DNA"/>
</dbReference>